<evidence type="ECO:0000256" key="4">
    <source>
        <dbReference type="ARBA" id="ARBA00023004"/>
    </source>
</evidence>
<comment type="similarity">
    <text evidence="1">Belongs to the cytochrome P450 family.</text>
</comment>
<proteinExistence type="inferred from homology"/>
<keyword evidence="3" id="KW-0560">Oxidoreductase</keyword>
<dbReference type="Pfam" id="PF00067">
    <property type="entry name" value="p450"/>
    <property type="match status" value="1"/>
</dbReference>
<protein>
    <recommendedName>
        <fullName evidence="8">Cytochrome P450</fullName>
    </recommendedName>
</protein>
<dbReference type="InterPro" id="IPR036396">
    <property type="entry name" value="Cyt_P450_sf"/>
</dbReference>
<dbReference type="STRING" id="4829.A0A163IRG7"/>
<dbReference type="AlphaFoldDB" id="A0A163IRG7"/>
<dbReference type="InParanoid" id="A0A163IRG7"/>
<keyword evidence="5" id="KW-1133">Transmembrane helix</keyword>
<keyword evidence="7" id="KW-1185">Reference proteome</keyword>
<dbReference type="OrthoDB" id="1470350at2759"/>
<accession>A0A163IRG7</accession>
<keyword evidence="4" id="KW-0408">Iron</keyword>
<dbReference type="PANTHER" id="PTHR24296">
    <property type="entry name" value="CYTOCHROME P450"/>
    <property type="match status" value="1"/>
</dbReference>
<dbReference type="GO" id="GO:0004497">
    <property type="term" value="F:monooxygenase activity"/>
    <property type="evidence" value="ECO:0007669"/>
    <property type="project" value="InterPro"/>
</dbReference>
<evidence type="ECO:0000313" key="6">
    <source>
        <dbReference type="EMBL" id="SAL94944.1"/>
    </source>
</evidence>
<dbReference type="InterPro" id="IPR002401">
    <property type="entry name" value="Cyt_P450_E_grp-I"/>
</dbReference>
<keyword evidence="5" id="KW-0472">Membrane</keyword>
<dbReference type="GO" id="GO:0020037">
    <property type="term" value="F:heme binding"/>
    <property type="evidence" value="ECO:0007669"/>
    <property type="project" value="InterPro"/>
</dbReference>
<sequence length="528" mass="61043">MTSIKRSQHSYLQTAGFITGGTTLLLGLLALKYPERPIFAERHDELPYPGGYPLVGMALDIMKNKETIHCFFLQVFENLNTLTWYGRGIGMPRSVVTIDPRNIEHILKSNFENYVKGPMLNDSSMELLGHGIFNSNGDVWRYQRKTASHIFNVKNFRDNFTKTFIRHIRYMNEHIFDLAAESGHPLDFHDIMYKFTLDSFVELSFGEEVRALATKDKVPFASSFDACQLNVAQRFVNPMYKLTEPLTAWFMPWRTSLKHHLAVIDDFAFGVIDKRRQDLAMGQEYGDLLSRFMTATNVKNEQLSNKELRDVVLNFVIAGRDTTAQALSWTFYCLLTDPRVEHALLEEVNLHITDDLENDPAALYEVIKGMKYANANPTNNLSLLVSLKEVLRLYPSVPENQKYALNEDILPDGTRVKKNDYVIWCPWSQGRSTKIWGEDAKEFKPERWITDENDLRNEPAAKWTAFHAGRQNLATLEALVAIVCLLRRYTFELLPDQDITYQYSLTLPMKNGMKIYVHHRRDRTMTQQ</sequence>
<organism evidence="6">
    <name type="scientific">Absidia glauca</name>
    <name type="common">Pin mould</name>
    <dbReference type="NCBI Taxonomy" id="4829"/>
    <lineage>
        <taxon>Eukaryota</taxon>
        <taxon>Fungi</taxon>
        <taxon>Fungi incertae sedis</taxon>
        <taxon>Mucoromycota</taxon>
        <taxon>Mucoromycotina</taxon>
        <taxon>Mucoromycetes</taxon>
        <taxon>Mucorales</taxon>
        <taxon>Cunninghamellaceae</taxon>
        <taxon>Absidia</taxon>
    </lineage>
</organism>
<dbReference type="OMA" id="FHKVMDE"/>
<dbReference type="SUPFAM" id="SSF48264">
    <property type="entry name" value="Cytochrome P450"/>
    <property type="match status" value="1"/>
</dbReference>
<dbReference type="EMBL" id="LT550056">
    <property type="protein sequence ID" value="SAL94944.1"/>
    <property type="molecule type" value="Genomic_DNA"/>
</dbReference>
<reference evidence="6" key="1">
    <citation type="submission" date="2016-04" db="EMBL/GenBank/DDBJ databases">
        <authorList>
            <person name="Evans L.H."/>
            <person name="Alamgir A."/>
            <person name="Owens N."/>
            <person name="Weber N.D."/>
            <person name="Virtaneva K."/>
            <person name="Barbian K."/>
            <person name="Babar A."/>
            <person name="Rosenke K."/>
        </authorList>
    </citation>
    <scope>NUCLEOTIDE SEQUENCE [LARGE SCALE GENOMIC DNA]</scope>
    <source>
        <strain evidence="6">CBS 101.48</strain>
    </source>
</reference>
<evidence type="ECO:0000256" key="5">
    <source>
        <dbReference type="SAM" id="Phobius"/>
    </source>
</evidence>
<evidence type="ECO:0000256" key="2">
    <source>
        <dbReference type="ARBA" id="ARBA00022723"/>
    </source>
</evidence>
<dbReference type="Gene3D" id="1.10.630.10">
    <property type="entry name" value="Cytochrome P450"/>
    <property type="match status" value="1"/>
</dbReference>
<dbReference type="PRINTS" id="PR00385">
    <property type="entry name" value="P450"/>
</dbReference>
<dbReference type="InterPro" id="IPR001128">
    <property type="entry name" value="Cyt_P450"/>
</dbReference>
<evidence type="ECO:0000313" key="7">
    <source>
        <dbReference type="Proteomes" id="UP000078561"/>
    </source>
</evidence>
<keyword evidence="5" id="KW-0812">Transmembrane</keyword>
<gene>
    <name evidence="6" type="primary">ABSGL_00238.1 scaffold 367</name>
</gene>
<evidence type="ECO:0000256" key="3">
    <source>
        <dbReference type="ARBA" id="ARBA00023002"/>
    </source>
</evidence>
<evidence type="ECO:0008006" key="8">
    <source>
        <dbReference type="Google" id="ProtNLM"/>
    </source>
</evidence>
<dbReference type="PRINTS" id="PR00463">
    <property type="entry name" value="EP450I"/>
</dbReference>
<evidence type="ECO:0000256" key="1">
    <source>
        <dbReference type="ARBA" id="ARBA00010617"/>
    </source>
</evidence>
<name>A0A163IRG7_ABSGL</name>
<dbReference type="GO" id="GO:0016705">
    <property type="term" value="F:oxidoreductase activity, acting on paired donors, with incorporation or reduction of molecular oxygen"/>
    <property type="evidence" value="ECO:0007669"/>
    <property type="project" value="InterPro"/>
</dbReference>
<keyword evidence="2" id="KW-0479">Metal-binding</keyword>
<feature type="transmembrane region" description="Helical" evidence="5">
    <location>
        <begin position="12"/>
        <end position="31"/>
    </location>
</feature>
<dbReference type="GO" id="GO:0005506">
    <property type="term" value="F:iron ion binding"/>
    <property type="evidence" value="ECO:0007669"/>
    <property type="project" value="InterPro"/>
</dbReference>
<dbReference type="Proteomes" id="UP000078561">
    <property type="component" value="Unassembled WGS sequence"/>
</dbReference>